<keyword evidence="1" id="KW-0472">Membrane</keyword>
<dbReference type="Proteomes" id="UP001163115">
    <property type="component" value="Chromosome"/>
</dbReference>
<keyword evidence="1" id="KW-0812">Transmembrane</keyword>
<gene>
    <name evidence="2" type="ORF">OW255_00370</name>
</gene>
<keyword evidence="3" id="KW-1185">Reference proteome</keyword>
<evidence type="ECO:0000256" key="1">
    <source>
        <dbReference type="SAM" id="Phobius"/>
    </source>
</evidence>
<organism evidence="2 3">
    <name type="scientific">Lacrimispora xylanolytica</name>
    <dbReference type="NCBI Taxonomy" id="29375"/>
    <lineage>
        <taxon>Bacteria</taxon>
        <taxon>Bacillati</taxon>
        <taxon>Bacillota</taxon>
        <taxon>Clostridia</taxon>
        <taxon>Lachnospirales</taxon>
        <taxon>Lachnospiraceae</taxon>
        <taxon>Lacrimispora</taxon>
    </lineage>
</organism>
<feature type="transmembrane region" description="Helical" evidence="1">
    <location>
        <begin position="17"/>
        <end position="34"/>
    </location>
</feature>
<evidence type="ECO:0000313" key="2">
    <source>
        <dbReference type="EMBL" id="WAJ24019.1"/>
    </source>
</evidence>
<proteinExistence type="predicted"/>
<name>A0ABY7AC64_9FIRM</name>
<protein>
    <submittedName>
        <fullName evidence="2">Uncharacterized protein</fullName>
    </submittedName>
</protein>
<dbReference type="EMBL" id="CP113524">
    <property type="protein sequence ID" value="WAJ24019.1"/>
    <property type="molecule type" value="Genomic_DNA"/>
</dbReference>
<reference evidence="2" key="1">
    <citation type="submission" date="2022-11" db="EMBL/GenBank/DDBJ databases">
        <title>Lacrimispora xylanolytica sy1, complete genome.</title>
        <authorList>
            <person name="Choi S."/>
        </authorList>
    </citation>
    <scope>NUCLEOTIDE SEQUENCE</scope>
    <source>
        <strain evidence="2">Sy1</strain>
    </source>
</reference>
<sequence length="208" mass="24091">MELIGQFINNPQANFDPLNFIGILATVVVSIYIFRSETSISFTKERHEKLIFPLFDILEPILYQNPDPEILSKALDIIETNKSLADGNLLSVHYYCKVNPNTENFNSLCSYIDKAFDKSCRKLQLKTRTLEYRLNRNQYKSKFFFVFYLIIKTIIFAITLFAALFILAILIALGKLFYNSVNETTQIIFTLLGSVCFLGLFKIFEKNF</sequence>
<feature type="transmembrane region" description="Helical" evidence="1">
    <location>
        <begin position="143"/>
        <end position="173"/>
    </location>
</feature>
<accession>A0ABY7AC64</accession>
<evidence type="ECO:0000313" key="3">
    <source>
        <dbReference type="Proteomes" id="UP001163115"/>
    </source>
</evidence>
<feature type="transmembrane region" description="Helical" evidence="1">
    <location>
        <begin position="185"/>
        <end position="204"/>
    </location>
</feature>
<dbReference type="RefSeq" id="WP_268115252.1">
    <property type="nucleotide sequence ID" value="NZ_CP113524.1"/>
</dbReference>
<keyword evidence="1" id="KW-1133">Transmembrane helix</keyword>